<evidence type="ECO:0000259" key="1">
    <source>
        <dbReference type="PROSITE" id="PS50097"/>
    </source>
</evidence>
<evidence type="ECO:0000313" key="3">
    <source>
        <dbReference type="Proteomes" id="UP000248817"/>
    </source>
</evidence>
<evidence type="ECO:0000313" key="2">
    <source>
        <dbReference type="EMBL" id="PYI36397.1"/>
    </source>
</evidence>
<dbReference type="SUPFAM" id="SSF54695">
    <property type="entry name" value="POZ domain"/>
    <property type="match status" value="1"/>
</dbReference>
<dbReference type="CDD" id="cd18186">
    <property type="entry name" value="BTB_POZ_ZBTB_KLHL-like"/>
    <property type="match status" value="1"/>
</dbReference>
<reference evidence="2 3" key="1">
    <citation type="submission" date="2018-02" db="EMBL/GenBank/DDBJ databases">
        <title>The genomes of Aspergillus section Nigri reveals drivers in fungal speciation.</title>
        <authorList>
            <consortium name="DOE Joint Genome Institute"/>
            <person name="Vesth T.C."/>
            <person name="Nybo J."/>
            <person name="Theobald S."/>
            <person name="Brandl J."/>
            <person name="Frisvad J.C."/>
            <person name="Nielsen K.F."/>
            <person name="Lyhne E.K."/>
            <person name="Kogle M.E."/>
            <person name="Kuo A."/>
            <person name="Riley R."/>
            <person name="Clum A."/>
            <person name="Nolan M."/>
            <person name="Lipzen A."/>
            <person name="Salamov A."/>
            <person name="Henrissat B."/>
            <person name="Wiebenga A."/>
            <person name="De vries R.P."/>
            <person name="Grigoriev I.V."/>
            <person name="Mortensen U.H."/>
            <person name="Andersen M.R."/>
            <person name="Baker S.E."/>
        </authorList>
    </citation>
    <scope>NUCLEOTIDE SEQUENCE [LARGE SCALE GENOMIC DNA]</scope>
    <source>
        <strain evidence="2 3">CBS 114.80</strain>
    </source>
</reference>
<accession>A0A2V5JC17</accession>
<feature type="domain" description="BTB" evidence="1">
    <location>
        <begin position="28"/>
        <end position="95"/>
    </location>
</feature>
<dbReference type="Gene3D" id="3.30.710.10">
    <property type="entry name" value="Potassium Channel Kv1.1, Chain A"/>
    <property type="match status" value="1"/>
</dbReference>
<name>A0A2V5JC17_9EURO</name>
<protein>
    <recommendedName>
        <fullName evidence="1">BTB domain-containing protein</fullName>
    </recommendedName>
</protein>
<dbReference type="Proteomes" id="UP000248817">
    <property type="component" value="Unassembled WGS sequence"/>
</dbReference>
<proteinExistence type="predicted"/>
<organism evidence="2 3">
    <name type="scientific">Aspergillus indologenus CBS 114.80</name>
    <dbReference type="NCBI Taxonomy" id="1450541"/>
    <lineage>
        <taxon>Eukaryota</taxon>
        <taxon>Fungi</taxon>
        <taxon>Dikarya</taxon>
        <taxon>Ascomycota</taxon>
        <taxon>Pezizomycotina</taxon>
        <taxon>Eurotiomycetes</taxon>
        <taxon>Eurotiomycetidae</taxon>
        <taxon>Eurotiales</taxon>
        <taxon>Aspergillaceae</taxon>
        <taxon>Aspergillus</taxon>
        <taxon>Aspergillus subgen. Circumdati</taxon>
    </lineage>
</organism>
<sequence>MASTGFFGLKRHNNWKQKWGVNGPEEHTDAVIIVGNIRIPVHNTILAAGSQYYRQWLAIRPRKTEIPEIQLHYVNVHTAWRVIELLYCQSYTLKPCPYAEQPANHQTDTRGPLDQRAAVYQLSEHLGLSQNLQDIAFDCYRRAVEKDWEIEDFLTSINVILNPVLQLDVLVSAQKDELRANRIVVLMFHHLHKRRVLFKNDYLLTLHLQTSQFFMDLFVDSWASYGRN</sequence>
<dbReference type="PROSITE" id="PS50097">
    <property type="entry name" value="BTB"/>
    <property type="match status" value="1"/>
</dbReference>
<dbReference type="AlphaFoldDB" id="A0A2V5JC17"/>
<dbReference type="InterPro" id="IPR000210">
    <property type="entry name" value="BTB/POZ_dom"/>
</dbReference>
<dbReference type="InterPro" id="IPR011333">
    <property type="entry name" value="SKP1/BTB/POZ_sf"/>
</dbReference>
<keyword evidence="3" id="KW-1185">Reference proteome</keyword>
<dbReference type="EMBL" id="KZ825465">
    <property type="protein sequence ID" value="PYI36397.1"/>
    <property type="molecule type" value="Genomic_DNA"/>
</dbReference>
<dbReference type="Pfam" id="PF00651">
    <property type="entry name" value="BTB"/>
    <property type="match status" value="1"/>
</dbReference>
<gene>
    <name evidence="2" type="ORF">BP00DRAFT_472678</name>
</gene>